<sequence>MFRPQGFGTWQATVALLTGVVAKEAVVSSLAMFYGFSLSAGSGTVASALAGTFTPRSAYAFLVFVLLYTPCVAAVSTMRRELNSGKWTAFALAWQVAIAYVASFVAYMLLGLFLQ</sequence>
<gene>
    <name evidence="3" type="primary">feoB_71</name>
    <name evidence="3" type="ORF">SDC9_203809</name>
</gene>
<proteinExistence type="predicted"/>
<accession>A0A645J9D7</accession>
<feature type="domain" description="Nucleoside transporter/FeoB GTPase Gate" evidence="2">
    <location>
        <begin position="2"/>
        <end position="83"/>
    </location>
</feature>
<dbReference type="GO" id="GO:0005886">
    <property type="term" value="C:plasma membrane"/>
    <property type="evidence" value="ECO:0007669"/>
    <property type="project" value="TreeGrafter"/>
</dbReference>
<evidence type="ECO:0000259" key="2">
    <source>
        <dbReference type="Pfam" id="PF07670"/>
    </source>
</evidence>
<dbReference type="GO" id="GO:0015093">
    <property type="term" value="F:ferrous iron transmembrane transporter activity"/>
    <property type="evidence" value="ECO:0007669"/>
    <property type="project" value="TreeGrafter"/>
</dbReference>
<dbReference type="AlphaFoldDB" id="A0A645J9D7"/>
<evidence type="ECO:0000313" key="3">
    <source>
        <dbReference type="EMBL" id="MPN56123.1"/>
    </source>
</evidence>
<organism evidence="3">
    <name type="scientific">bioreactor metagenome</name>
    <dbReference type="NCBI Taxonomy" id="1076179"/>
    <lineage>
        <taxon>unclassified sequences</taxon>
        <taxon>metagenomes</taxon>
        <taxon>ecological metagenomes</taxon>
    </lineage>
</organism>
<dbReference type="InterPro" id="IPR011642">
    <property type="entry name" value="Gate_dom"/>
</dbReference>
<evidence type="ECO:0000256" key="1">
    <source>
        <dbReference type="SAM" id="Phobius"/>
    </source>
</evidence>
<dbReference type="Pfam" id="PF07670">
    <property type="entry name" value="Gate"/>
    <property type="match status" value="1"/>
</dbReference>
<dbReference type="PANTHER" id="PTHR43185:SF1">
    <property type="entry name" value="FE(2+) TRANSPORTER FEOB"/>
    <property type="match status" value="1"/>
</dbReference>
<dbReference type="InterPro" id="IPR050860">
    <property type="entry name" value="FeoB_GTPase"/>
</dbReference>
<keyword evidence="1" id="KW-0472">Membrane</keyword>
<keyword evidence="1" id="KW-0812">Transmembrane</keyword>
<comment type="caution">
    <text evidence="3">The sequence shown here is derived from an EMBL/GenBank/DDBJ whole genome shotgun (WGS) entry which is preliminary data.</text>
</comment>
<name>A0A645J9D7_9ZZZZ</name>
<dbReference type="PANTHER" id="PTHR43185">
    <property type="entry name" value="FERROUS IRON TRANSPORT PROTEIN B"/>
    <property type="match status" value="1"/>
</dbReference>
<dbReference type="EMBL" id="VSSQ01126125">
    <property type="protein sequence ID" value="MPN56123.1"/>
    <property type="molecule type" value="Genomic_DNA"/>
</dbReference>
<feature type="transmembrane region" description="Helical" evidence="1">
    <location>
        <begin position="32"/>
        <end position="51"/>
    </location>
</feature>
<keyword evidence="1" id="KW-1133">Transmembrane helix</keyword>
<feature type="transmembrane region" description="Helical" evidence="1">
    <location>
        <begin position="58"/>
        <end position="78"/>
    </location>
</feature>
<reference evidence="3" key="1">
    <citation type="submission" date="2019-08" db="EMBL/GenBank/DDBJ databases">
        <authorList>
            <person name="Kucharzyk K."/>
            <person name="Murdoch R.W."/>
            <person name="Higgins S."/>
            <person name="Loffler F."/>
        </authorList>
    </citation>
    <scope>NUCLEOTIDE SEQUENCE</scope>
</reference>
<protein>
    <submittedName>
        <fullName evidence="3">Fe(2+) transporter FeoB</fullName>
    </submittedName>
</protein>
<feature type="transmembrane region" description="Helical" evidence="1">
    <location>
        <begin position="90"/>
        <end position="114"/>
    </location>
</feature>